<sequence>MKGLRVLELSEALNVDSSDLLAVCAILKFKATSRLSMLTFEECKKITDYYENNN</sequence>
<organism evidence="2 3">
    <name type="scientific">Prochlorococcus marinus str. MIT 9302</name>
    <dbReference type="NCBI Taxonomy" id="74545"/>
    <lineage>
        <taxon>Bacteria</taxon>
        <taxon>Bacillati</taxon>
        <taxon>Cyanobacteriota</taxon>
        <taxon>Cyanophyceae</taxon>
        <taxon>Synechococcales</taxon>
        <taxon>Prochlorococcaceae</taxon>
        <taxon>Prochlorococcus</taxon>
    </lineage>
</organism>
<protein>
    <recommendedName>
        <fullName evidence="1">Translation initiation factor IF-2 N-terminal domain-containing protein</fullName>
    </recommendedName>
</protein>
<dbReference type="Gene3D" id="1.10.10.2480">
    <property type="match status" value="1"/>
</dbReference>
<evidence type="ECO:0000313" key="2">
    <source>
        <dbReference type="EMBL" id="KGF99398.1"/>
    </source>
</evidence>
<dbReference type="eggNOG" id="ENOG50321RK">
    <property type="taxonomic scope" value="Bacteria"/>
</dbReference>
<gene>
    <name evidence="2" type="ORF">EU96_0005</name>
</gene>
<evidence type="ECO:0000259" key="1">
    <source>
        <dbReference type="Pfam" id="PF04760"/>
    </source>
</evidence>
<evidence type="ECO:0000313" key="3">
    <source>
        <dbReference type="Proteomes" id="UP000030445"/>
    </source>
</evidence>
<reference evidence="3" key="1">
    <citation type="journal article" date="2014" name="Sci. Data">
        <title>Genomes of diverse isolates of the marine cyanobacterium Prochlorococcus.</title>
        <authorList>
            <person name="Biller S."/>
            <person name="Berube P."/>
            <person name="Thompson J."/>
            <person name="Kelly L."/>
            <person name="Roggensack S."/>
            <person name="Awad L."/>
            <person name="Roache-Johnson K."/>
            <person name="Ding H."/>
            <person name="Giovannoni S.J."/>
            <person name="Moore L.R."/>
            <person name="Chisholm S.W."/>
        </authorList>
    </citation>
    <scope>NUCLEOTIDE SEQUENCE [LARGE SCALE GENOMIC DNA]</scope>
    <source>
        <strain evidence="3">MIT 9302</strain>
    </source>
</reference>
<feature type="domain" description="Translation initiation factor IF-2 N-terminal" evidence="1">
    <location>
        <begin position="1"/>
        <end position="51"/>
    </location>
</feature>
<dbReference type="Proteomes" id="UP000030445">
    <property type="component" value="Unassembled WGS sequence"/>
</dbReference>
<comment type="caution">
    <text evidence="2">The sequence shown here is derived from an EMBL/GenBank/DDBJ whole genome shotgun (WGS) entry which is preliminary data.</text>
</comment>
<dbReference type="EMBL" id="JNAM01000001">
    <property type="protein sequence ID" value="KGF99398.1"/>
    <property type="molecule type" value="Genomic_DNA"/>
</dbReference>
<proteinExistence type="predicted"/>
<accession>A0A0A2AG35</accession>
<dbReference type="InterPro" id="IPR006847">
    <property type="entry name" value="IF2_N"/>
</dbReference>
<name>A0A0A2AG35_PROMR</name>
<dbReference type="STRING" id="74545.EU96_0005"/>
<dbReference type="AlphaFoldDB" id="A0A0A2AG35"/>
<dbReference type="Pfam" id="PF04760">
    <property type="entry name" value="IF2_N"/>
    <property type="match status" value="1"/>
</dbReference>
<dbReference type="RefSeq" id="WP_193741282.1">
    <property type="nucleotide sequence ID" value="NZ_CP138951.1"/>
</dbReference>